<dbReference type="HOGENOM" id="CLU_063182_2_3_6"/>
<reference evidence="2 3" key="1">
    <citation type="journal article" date="2014" name="J Genomics">
        <title>Draft Genome Sequence of the Extremely Halophilic Phototrophic Purple Sulfur Bacterium Halorhodospira halochloris.</title>
        <authorList>
            <person name="Singh K.S."/>
            <person name="Kirksey J."/>
            <person name="Hoff W.D."/>
            <person name="Deole R."/>
        </authorList>
    </citation>
    <scope>NUCLEOTIDE SEQUENCE [LARGE SCALE GENOMIC DNA]</scope>
    <source>
        <strain evidence="2 3">A</strain>
    </source>
</reference>
<dbReference type="Pfam" id="PF01464">
    <property type="entry name" value="SLT"/>
    <property type="match status" value="1"/>
</dbReference>
<organism evidence="2 3">
    <name type="scientific">Ectothiorhodospira haloalkaliphila</name>
    <dbReference type="NCBI Taxonomy" id="421628"/>
    <lineage>
        <taxon>Bacteria</taxon>
        <taxon>Pseudomonadati</taxon>
        <taxon>Pseudomonadota</taxon>
        <taxon>Gammaproteobacteria</taxon>
        <taxon>Chromatiales</taxon>
        <taxon>Ectothiorhodospiraceae</taxon>
        <taxon>Ectothiorhodospira</taxon>
    </lineage>
</organism>
<reference evidence="3" key="2">
    <citation type="submission" date="2014-02" db="EMBL/GenBank/DDBJ databases">
        <title>Draft Genome Sequence of extremely halophilic bacteria Halorhodospira halochloris.</title>
        <authorList>
            <person name="Singh K.S."/>
        </authorList>
    </citation>
    <scope>NUCLEOTIDE SEQUENCE [LARGE SCALE GENOMIC DNA]</scope>
    <source>
        <strain evidence="3">A</strain>
    </source>
</reference>
<evidence type="ECO:0000259" key="1">
    <source>
        <dbReference type="Pfam" id="PF01464"/>
    </source>
</evidence>
<dbReference type="AlphaFoldDB" id="W8KLV3"/>
<name>W8KLV3_9GAMM</name>
<dbReference type="Gene3D" id="1.10.530.10">
    <property type="match status" value="1"/>
</dbReference>
<dbReference type="Proteomes" id="UP000019442">
    <property type="component" value="Chromosome"/>
</dbReference>
<gene>
    <name evidence="2" type="ORF">M911_14245</name>
</gene>
<dbReference type="EMBL" id="CP007268">
    <property type="protein sequence ID" value="AHK80113.1"/>
    <property type="molecule type" value="Genomic_DNA"/>
</dbReference>
<dbReference type="SUPFAM" id="SSF53955">
    <property type="entry name" value="Lysozyme-like"/>
    <property type="match status" value="1"/>
</dbReference>
<evidence type="ECO:0000313" key="3">
    <source>
        <dbReference type="Proteomes" id="UP000019442"/>
    </source>
</evidence>
<dbReference type="KEGG" id="hhc:M911_14245"/>
<keyword evidence="3" id="KW-1185">Reference proteome</keyword>
<evidence type="ECO:0000313" key="2">
    <source>
        <dbReference type="EMBL" id="AHK80113.1"/>
    </source>
</evidence>
<accession>W8KLV3</accession>
<sequence length="113" mass="13318">MAGQPERYRNRREAHEAIQRHLAAGRTSIDIGLMQVNWHWHAQRLQDPWRALDPHHNLRVGAQILHELYQEDGDWIVVVGRYHAPADTPAARARAERYRARVLERLQRLSPHE</sequence>
<protein>
    <recommendedName>
        <fullName evidence="1">Transglycosylase SLT domain-containing protein</fullName>
    </recommendedName>
</protein>
<feature type="domain" description="Transglycosylase SLT" evidence="1">
    <location>
        <begin position="28"/>
        <end position="84"/>
    </location>
</feature>
<dbReference type="InterPro" id="IPR023346">
    <property type="entry name" value="Lysozyme-like_dom_sf"/>
</dbReference>
<dbReference type="InterPro" id="IPR008258">
    <property type="entry name" value="Transglycosylase_SLT_dom_1"/>
</dbReference>
<proteinExistence type="predicted"/>